<feature type="domain" description="BUB1 N-terminal" evidence="3">
    <location>
        <begin position="48"/>
        <end position="212"/>
    </location>
</feature>
<dbReference type="SMART" id="SM00777">
    <property type="entry name" value="Mad3_BUB1_I"/>
    <property type="match status" value="1"/>
</dbReference>
<protein>
    <recommendedName>
        <fullName evidence="3">BUB1 N-terminal domain-containing protein</fullName>
    </recommendedName>
</protein>
<dbReference type="PANTHER" id="PTHR14030:SF4">
    <property type="entry name" value="BUB1 KINASE, ISOFORM A-RELATED"/>
    <property type="match status" value="1"/>
</dbReference>
<feature type="compositionally biased region" description="Polar residues" evidence="2">
    <location>
        <begin position="454"/>
        <end position="464"/>
    </location>
</feature>
<dbReference type="Pfam" id="PF08311">
    <property type="entry name" value="Mad3_BUB1_I"/>
    <property type="match status" value="1"/>
</dbReference>
<feature type="compositionally biased region" description="Basic and acidic residues" evidence="2">
    <location>
        <begin position="296"/>
        <end position="315"/>
    </location>
</feature>
<proteinExistence type="predicted"/>
<feature type="compositionally biased region" description="Polar residues" evidence="2">
    <location>
        <begin position="424"/>
        <end position="446"/>
    </location>
</feature>
<evidence type="ECO:0000256" key="1">
    <source>
        <dbReference type="SAM" id="Coils"/>
    </source>
</evidence>
<keyword evidence="1" id="KW-0175">Coiled coil</keyword>
<dbReference type="InterPro" id="IPR015661">
    <property type="entry name" value="Bub1/Mad3"/>
</dbReference>
<dbReference type="AlphaFoldDB" id="A0A7M7IX47"/>
<evidence type="ECO:0000313" key="5">
    <source>
        <dbReference type="Proteomes" id="UP000594260"/>
    </source>
</evidence>
<evidence type="ECO:0000256" key="2">
    <source>
        <dbReference type="SAM" id="MobiDB-lite"/>
    </source>
</evidence>
<dbReference type="GeneID" id="111242989"/>
<dbReference type="GO" id="GO:0007094">
    <property type="term" value="P:mitotic spindle assembly checkpoint signaling"/>
    <property type="evidence" value="ECO:0007669"/>
    <property type="project" value="InterPro"/>
</dbReference>
<organism evidence="4 5">
    <name type="scientific">Varroa destructor</name>
    <name type="common">Honeybee mite</name>
    <dbReference type="NCBI Taxonomy" id="109461"/>
    <lineage>
        <taxon>Eukaryota</taxon>
        <taxon>Metazoa</taxon>
        <taxon>Ecdysozoa</taxon>
        <taxon>Arthropoda</taxon>
        <taxon>Chelicerata</taxon>
        <taxon>Arachnida</taxon>
        <taxon>Acari</taxon>
        <taxon>Parasitiformes</taxon>
        <taxon>Mesostigmata</taxon>
        <taxon>Gamasina</taxon>
        <taxon>Dermanyssoidea</taxon>
        <taxon>Varroidae</taxon>
        <taxon>Varroa</taxon>
    </lineage>
</organism>
<dbReference type="RefSeq" id="XP_022643721.1">
    <property type="nucleotide sequence ID" value="XM_022787986.1"/>
</dbReference>
<dbReference type="EnsemblMetazoa" id="XM_022787986">
    <property type="protein sequence ID" value="XP_022643721"/>
    <property type="gene ID" value="LOC111242989"/>
</dbReference>
<dbReference type="Proteomes" id="UP000594260">
    <property type="component" value="Unplaced"/>
</dbReference>
<dbReference type="InParanoid" id="A0A7M7IX47"/>
<feature type="region of interest" description="Disordered" evidence="2">
    <location>
        <begin position="416"/>
        <end position="478"/>
    </location>
</feature>
<dbReference type="GO" id="GO:0004672">
    <property type="term" value="F:protein kinase activity"/>
    <property type="evidence" value="ECO:0007669"/>
    <property type="project" value="TreeGrafter"/>
</dbReference>
<feature type="region of interest" description="Disordered" evidence="2">
    <location>
        <begin position="288"/>
        <end position="325"/>
    </location>
</feature>
<keyword evidence="5" id="KW-1185">Reference proteome</keyword>
<accession>A0A7M7IX47</accession>
<dbReference type="GO" id="GO:0051754">
    <property type="term" value="P:meiotic sister chromatid cohesion, centromeric"/>
    <property type="evidence" value="ECO:0007669"/>
    <property type="project" value="TreeGrafter"/>
</dbReference>
<dbReference type="InterPro" id="IPR013212">
    <property type="entry name" value="Mad3/Bub1_I"/>
</dbReference>
<sequence>MTEGPAPTVVWEAAKENIQPLRRGRNITFLTEALTMNSDMLEEKKREFEEALRAYDGDDPLEVWDSYLTWLEEHYPSGLHALNWPQLLENCISAFILEPEHRYDNDPRFVRVWLKFANLQVHPEEVYKCMSARGVGVRSAAFYIEWSNFHEVSGEPRTAQEILEKGVQMLAQPQEQVFSALKELILRLAQGSTRPQEETAPTGADDAENRSAFSRLCEAPGQTAPIVNRIDVTRASRHPGTIQQTAPLSSVRTAFGGARGISQSKLAVFVDEAPSRDGLFTGMGTLAGSASQSHKLGSEKENSKKTGKWGREKIRQRVAPREGPAFQVVQDKGTVEDSTATSDFVTPAKSRFPVYLGSGLSTRTDKVTEMALSHIFGRLDAPDINEKRMYDFLAVYAGTCEFQFEEIRMARYKRQQKAAASRQPPLQAQEETTAENSSTGTASDSGCTEGGGLQSVTESSTIHSAKNHENSWQPREAF</sequence>
<evidence type="ECO:0000313" key="4">
    <source>
        <dbReference type="EnsemblMetazoa" id="XP_022643721"/>
    </source>
</evidence>
<reference evidence="4" key="1">
    <citation type="submission" date="2021-01" db="UniProtKB">
        <authorList>
            <consortium name="EnsemblMetazoa"/>
        </authorList>
    </citation>
    <scope>IDENTIFICATION</scope>
</reference>
<feature type="coiled-coil region" evidence="1">
    <location>
        <begin position="31"/>
        <end position="58"/>
    </location>
</feature>
<dbReference type="OrthoDB" id="248495at2759"/>
<dbReference type="GO" id="GO:0005634">
    <property type="term" value="C:nucleus"/>
    <property type="evidence" value="ECO:0007669"/>
    <property type="project" value="TreeGrafter"/>
</dbReference>
<dbReference type="KEGG" id="vde:111242989"/>
<evidence type="ECO:0000259" key="3">
    <source>
        <dbReference type="PROSITE" id="PS51489"/>
    </source>
</evidence>
<dbReference type="Gene3D" id="1.25.40.430">
    <property type="match status" value="1"/>
</dbReference>
<name>A0A7M7IX47_VARDE</name>
<dbReference type="PANTHER" id="PTHR14030">
    <property type="entry name" value="MITOTIC CHECKPOINT SERINE/THREONINE-PROTEIN KINASE BUB1"/>
    <property type="match status" value="1"/>
</dbReference>
<dbReference type="OMA" id="HMLAKPR"/>
<dbReference type="PROSITE" id="PS51489">
    <property type="entry name" value="BUB1_N"/>
    <property type="match status" value="1"/>
</dbReference>
<dbReference type="GO" id="GO:0032991">
    <property type="term" value="C:protein-containing complex"/>
    <property type="evidence" value="ECO:0007669"/>
    <property type="project" value="UniProtKB-ARBA"/>
</dbReference>